<dbReference type="KEGG" id="tdn:Suden_1417"/>
<sequence length="408" mass="47243">MNKKILIINEYAGSPRYGMTFRHYYLAKEFINKGYKTTIITASYSHFLKKFPNMQNSSYKNENIDGVDYLWVKVMKYSKSFDKKRALKWFEFAYKLFFVTKYLDEKPDIIICSTTAPFAIIPAYYLSKKFNAKLVFEVRDIWPMTLVEIGGFSKNNLFIKFMGLFEKFALKKSDILVSNLQNYTEHVKELGINREANWVSNGIFLQEMKNIKKLDVSISDLIPKNRFIIGYTGKLGISNAITYLIEAAEILAKHSDIYFVIVGDGQEKENLIKKAEALSNVIFIDSIEKLEIHSMLELFDVCYIGLQKEKLFKYGVSPNKLYDYMYSAKPILHSIDTSNNIVGLSNCGISVEAENSKEIATAILKFYNMDKTERDNFGGNAKSYVLEHFTYDKLAEKFIRILNCEIYK</sequence>
<evidence type="ECO:0000313" key="2">
    <source>
        <dbReference type="EMBL" id="ABB44694.1"/>
    </source>
</evidence>
<gene>
    <name evidence="2" type="ordered locus">Suden_1417</name>
</gene>
<dbReference type="SUPFAM" id="SSF53756">
    <property type="entry name" value="UDP-Glycosyltransferase/glycogen phosphorylase"/>
    <property type="match status" value="1"/>
</dbReference>
<dbReference type="CDD" id="cd03794">
    <property type="entry name" value="GT4_WbuB-like"/>
    <property type="match status" value="1"/>
</dbReference>
<feature type="domain" description="Glycosyl transferase family 1" evidence="1">
    <location>
        <begin position="221"/>
        <end position="382"/>
    </location>
</feature>
<organism evidence="2 3">
    <name type="scientific">Sulfurimonas denitrificans (strain ATCC 33889 / DSM 1251)</name>
    <name type="common">Thiomicrospira denitrificans (strain ATCC 33889 / DSM 1251)</name>
    <dbReference type="NCBI Taxonomy" id="326298"/>
    <lineage>
        <taxon>Bacteria</taxon>
        <taxon>Pseudomonadati</taxon>
        <taxon>Campylobacterota</taxon>
        <taxon>Epsilonproteobacteria</taxon>
        <taxon>Campylobacterales</taxon>
        <taxon>Sulfurimonadaceae</taxon>
        <taxon>Sulfurimonas</taxon>
    </lineage>
</organism>
<dbReference type="Pfam" id="PF00534">
    <property type="entry name" value="Glycos_transf_1"/>
    <property type="match status" value="1"/>
</dbReference>
<dbReference type="GO" id="GO:0016757">
    <property type="term" value="F:glycosyltransferase activity"/>
    <property type="evidence" value="ECO:0007669"/>
    <property type="project" value="InterPro"/>
</dbReference>
<evidence type="ECO:0000313" key="3">
    <source>
        <dbReference type="Proteomes" id="UP000002714"/>
    </source>
</evidence>
<dbReference type="Proteomes" id="UP000002714">
    <property type="component" value="Chromosome"/>
</dbReference>
<dbReference type="OrthoDB" id="9802525at2"/>
<accession>Q30QN7</accession>
<dbReference type="eggNOG" id="COG0438">
    <property type="taxonomic scope" value="Bacteria"/>
</dbReference>
<dbReference type="Gene3D" id="3.40.50.2000">
    <property type="entry name" value="Glycogen Phosphorylase B"/>
    <property type="match status" value="2"/>
</dbReference>
<dbReference type="RefSeq" id="WP_011373046.1">
    <property type="nucleotide sequence ID" value="NC_007575.1"/>
</dbReference>
<dbReference type="PANTHER" id="PTHR12526:SF622">
    <property type="entry name" value="GLYCOSYLTRANSFERASE (GROUP I)"/>
    <property type="match status" value="1"/>
</dbReference>
<keyword evidence="3" id="KW-1185">Reference proteome</keyword>
<proteinExistence type="predicted"/>
<dbReference type="AlphaFoldDB" id="Q30QN7"/>
<dbReference type="CAZy" id="GT4">
    <property type="family name" value="Glycosyltransferase Family 4"/>
</dbReference>
<dbReference type="PANTHER" id="PTHR12526">
    <property type="entry name" value="GLYCOSYLTRANSFERASE"/>
    <property type="match status" value="1"/>
</dbReference>
<protein>
    <submittedName>
        <fullName evidence="2">Glycosyl transferase, group 1</fullName>
    </submittedName>
</protein>
<dbReference type="InterPro" id="IPR001296">
    <property type="entry name" value="Glyco_trans_1"/>
</dbReference>
<reference evidence="2 3" key="1">
    <citation type="journal article" date="2008" name="Appl. Environ. Microbiol.">
        <title>Genome of the epsilonproteobacterial chemolithoautotroph Sulfurimonas denitrificans.</title>
        <authorList>
            <person name="Sievert S.M."/>
            <person name="Scott K.M."/>
            <person name="Klotz M.G."/>
            <person name="Chain P.S.G."/>
            <person name="Hauser L.J."/>
            <person name="Hemp J."/>
            <person name="Huegler M."/>
            <person name="Land M."/>
            <person name="Lapidus A."/>
            <person name="Larimer F.W."/>
            <person name="Lucas S."/>
            <person name="Malfatti S.A."/>
            <person name="Meyer F."/>
            <person name="Paulsen I.T."/>
            <person name="Ren Q."/>
            <person name="Simon J."/>
            <person name="Bailey K."/>
            <person name="Diaz E."/>
            <person name="Fitzpatrick K.A."/>
            <person name="Glover B."/>
            <person name="Gwatney N."/>
            <person name="Korajkic A."/>
            <person name="Long A."/>
            <person name="Mobberley J.M."/>
            <person name="Pantry S.N."/>
            <person name="Pazder G."/>
            <person name="Peterson S."/>
            <person name="Quintanilla J.D."/>
            <person name="Sprinkle R."/>
            <person name="Stephens J."/>
            <person name="Thomas P."/>
            <person name="Vaughn R."/>
            <person name="Weber M.J."/>
            <person name="Wooten L.L."/>
        </authorList>
    </citation>
    <scope>NUCLEOTIDE SEQUENCE [LARGE SCALE GENOMIC DNA]</scope>
    <source>
        <strain evidence="3">ATCC 33889 / DSM 1251</strain>
    </source>
</reference>
<dbReference type="EMBL" id="CP000153">
    <property type="protein sequence ID" value="ABB44694.1"/>
    <property type="molecule type" value="Genomic_DNA"/>
</dbReference>
<evidence type="ECO:0000259" key="1">
    <source>
        <dbReference type="Pfam" id="PF00534"/>
    </source>
</evidence>
<name>Q30QN7_SULDN</name>
<dbReference type="HOGENOM" id="CLU_009583_11_2_7"/>
<dbReference type="STRING" id="326298.Suden_1417"/>
<keyword evidence="2" id="KW-0808">Transferase</keyword>